<dbReference type="CDD" id="cd00161">
    <property type="entry name" value="beta-trefoil_Ricin-like"/>
    <property type="match status" value="1"/>
</dbReference>
<dbReference type="SMR" id="A0A2R2N6C7"/>
<feature type="domain" description="Ricin B lectin" evidence="2">
    <location>
        <begin position="4"/>
        <end position="133"/>
    </location>
</feature>
<dbReference type="InterPro" id="IPR000772">
    <property type="entry name" value="Ricin_B_lectin"/>
</dbReference>
<reference evidence="4" key="1">
    <citation type="submission" date="2014-04" db="EMBL/GenBank/DDBJ databases">
        <authorList>
            <person name="Xu Y.W."/>
            <person name="Yang Q."/>
        </authorList>
    </citation>
    <scope>NUCLEOTIDE SEQUENCE</scope>
    <source>
        <strain evidence="4">L11</strain>
    </source>
</reference>
<sequence>MQKMETGYSIDGNGGAVQGQQLYLWTTKTTNVNQNWVQISHGSGYYSYKKEGTSLCWDGGTGGAKRQAVTLEVCDSSNYDQHWKKVKVTSGTEIYRFEKRNAPGFSIDGNGGAALRQSLYLWTSSSGNINQQWELTRTDDTSSGGSGGGSGSGDHNLDASKAPSGNFDLLDWYLSIPVDEGDGYATSIKEVELAASYEDSYFYTGSDGGMVFYTPVKGVTTSSGTKYVRTELREMLRRGDTSYSTSGKDNNWAFSSIPSSSQSAFGGIDGVLDATLAVNHVTTTSSNNEQVGRIVIGQIHAEGNEPIRLYYHKLPGNNNGAIYFAHETSKSDGGNETWYNLLGSMVSSNGDLNSTSNPSNGIALNEEFSYTITVNGDSLTAKISQNGSQLASKTINMSGSGYDDSSNYMYFKAGIYLQDNSSNDSDYAKVTFYKLTNTHDNYNP</sequence>
<dbReference type="InterPro" id="IPR035992">
    <property type="entry name" value="Ricin_B-like_lectins"/>
</dbReference>
<dbReference type="EMBL" id="KJ721801">
    <property type="protein sequence ID" value="AIY68685.1"/>
    <property type="molecule type" value="Genomic_DNA"/>
</dbReference>
<evidence type="ECO:0000259" key="3">
    <source>
        <dbReference type="Pfam" id="PF08787"/>
    </source>
</evidence>
<evidence type="ECO:0000256" key="1">
    <source>
        <dbReference type="SAM" id="MobiDB-lite"/>
    </source>
</evidence>
<dbReference type="Pfam" id="PF08787">
    <property type="entry name" value="Alginate_lyase2"/>
    <property type="match status" value="1"/>
</dbReference>
<evidence type="ECO:0000313" key="4">
    <source>
        <dbReference type="EMBL" id="AIY68685.1"/>
    </source>
</evidence>
<accession>A0A2R2N6C7</accession>
<dbReference type="SUPFAM" id="SSF49899">
    <property type="entry name" value="Concanavalin A-like lectins/glucanases"/>
    <property type="match status" value="1"/>
</dbReference>
<dbReference type="SUPFAM" id="SSF50370">
    <property type="entry name" value="Ricin B-like lectins"/>
    <property type="match status" value="1"/>
</dbReference>
<keyword evidence="4" id="KW-0456">Lyase</keyword>
<evidence type="ECO:0000259" key="2">
    <source>
        <dbReference type="Pfam" id="PF00652"/>
    </source>
</evidence>
<gene>
    <name evidence="4" type="primary">alyL2</name>
</gene>
<dbReference type="AlphaFoldDB" id="A0A2R2N6C7"/>
<name>A0A2R2N6C7_9ALTE</name>
<protein>
    <submittedName>
        <fullName evidence="4">Alginate lyase</fullName>
    </submittedName>
</protein>
<dbReference type="Gene3D" id="2.80.10.50">
    <property type="match status" value="1"/>
</dbReference>
<feature type="region of interest" description="Disordered" evidence="1">
    <location>
        <begin position="137"/>
        <end position="158"/>
    </location>
</feature>
<dbReference type="GO" id="GO:0016829">
    <property type="term" value="F:lyase activity"/>
    <property type="evidence" value="ECO:0007669"/>
    <property type="project" value="UniProtKB-KW"/>
</dbReference>
<dbReference type="InterPro" id="IPR014895">
    <property type="entry name" value="Alginate_lyase_2"/>
</dbReference>
<organism evidence="4">
    <name type="scientific">Agarivorans sp. L11</name>
    <dbReference type="NCBI Taxonomy" id="1577736"/>
    <lineage>
        <taxon>Bacteria</taxon>
        <taxon>Pseudomonadati</taxon>
        <taxon>Pseudomonadota</taxon>
        <taxon>Gammaproteobacteria</taxon>
        <taxon>Alteromonadales</taxon>
        <taxon>Alteromonadaceae</taxon>
        <taxon>Agarivorans</taxon>
    </lineage>
</organism>
<dbReference type="PROSITE" id="PS50231">
    <property type="entry name" value="RICIN_B_LECTIN"/>
    <property type="match status" value="1"/>
</dbReference>
<dbReference type="InterPro" id="IPR013320">
    <property type="entry name" value="ConA-like_dom_sf"/>
</dbReference>
<dbReference type="Pfam" id="PF00652">
    <property type="entry name" value="Ricin_B_lectin"/>
    <property type="match status" value="1"/>
</dbReference>
<proteinExistence type="predicted"/>
<dbReference type="Gene3D" id="2.60.120.200">
    <property type="match status" value="1"/>
</dbReference>
<feature type="domain" description="Alginate lyase 2" evidence="3">
    <location>
        <begin position="167"/>
        <end position="439"/>
    </location>
</feature>